<dbReference type="SUPFAM" id="SSF48452">
    <property type="entry name" value="TPR-like"/>
    <property type="match status" value="1"/>
</dbReference>
<dbReference type="PROSITE" id="PS50005">
    <property type="entry name" value="TPR"/>
    <property type="match status" value="1"/>
</dbReference>
<accession>A0A1E5NCJ1</accession>
<dbReference type="InterPro" id="IPR011990">
    <property type="entry name" value="TPR-like_helical_dom_sf"/>
</dbReference>
<feature type="repeat" description="TPR" evidence="1">
    <location>
        <begin position="5"/>
        <end position="38"/>
    </location>
</feature>
<evidence type="ECO:0000313" key="3">
    <source>
        <dbReference type="Proteomes" id="UP000095247"/>
    </source>
</evidence>
<gene>
    <name evidence="2" type="ORF">BFL38_03865</name>
</gene>
<dbReference type="InterPro" id="IPR019734">
    <property type="entry name" value="TPR_rpt"/>
</dbReference>
<name>A0A1E5NCJ1_9SPIR</name>
<evidence type="ECO:0000313" key="2">
    <source>
        <dbReference type="EMBL" id="OEJ13886.1"/>
    </source>
</evidence>
<proteinExistence type="predicted"/>
<dbReference type="AlphaFoldDB" id="A0A1E5NCJ1"/>
<comment type="caution">
    <text evidence="2">The sequence shown here is derived from an EMBL/GenBank/DDBJ whole genome shotgun (WGS) entry which is preliminary data.</text>
</comment>
<dbReference type="Gene3D" id="1.25.40.10">
    <property type="entry name" value="Tetratricopeptide repeat domain"/>
    <property type="match status" value="1"/>
</dbReference>
<protein>
    <submittedName>
        <fullName evidence="2">Uncharacterized protein</fullName>
    </submittedName>
</protein>
<evidence type="ECO:0000256" key="1">
    <source>
        <dbReference type="PROSITE-ProRule" id="PRU00339"/>
    </source>
</evidence>
<reference evidence="2 3" key="1">
    <citation type="submission" date="2016-08" db="EMBL/GenBank/DDBJ databases">
        <title>Characterization and recognition of Brachyspira hampsonii sp. nov., a novel intestinal spirochete that is pathogenic to pigs.</title>
        <authorList>
            <person name="Mirajkar N."/>
            <person name="La T."/>
            <person name="Phillips N."/>
            <person name="Hampson D."/>
            <person name="Gebhart C."/>
        </authorList>
    </citation>
    <scope>NUCLEOTIDE SEQUENCE [LARGE SCALE GENOMIC DNA]</scope>
    <source>
        <strain evidence="2 3">P280/1</strain>
    </source>
</reference>
<dbReference type="Proteomes" id="UP000095247">
    <property type="component" value="Unassembled WGS sequence"/>
</dbReference>
<organism evidence="2 3">
    <name type="scientific">Brachyspira hampsonii</name>
    <dbReference type="NCBI Taxonomy" id="1287055"/>
    <lineage>
        <taxon>Bacteria</taxon>
        <taxon>Pseudomonadati</taxon>
        <taxon>Spirochaetota</taxon>
        <taxon>Spirochaetia</taxon>
        <taxon>Brachyspirales</taxon>
        <taxon>Brachyspiraceae</taxon>
        <taxon>Brachyspira</taxon>
    </lineage>
</organism>
<keyword evidence="1" id="KW-0802">TPR repeat</keyword>
<sequence>MEYTNKSYFDIAKEKKEAGLYEEALEYYKKALEEDDENIEAYFSINLIKSYIEIEKNNQNNEKQNKHTKLFNIFNEFLDEK</sequence>
<dbReference type="EMBL" id="MDCO01000012">
    <property type="protein sequence ID" value="OEJ13886.1"/>
    <property type="molecule type" value="Genomic_DNA"/>
</dbReference>
<dbReference type="RefSeq" id="WP_069727188.1">
    <property type="nucleotide sequence ID" value="NZ_MDCO01000012.1"/>
</dbReference>